<evidence type="ECO:0000313" key="2">
    <source>
        <dbReference type="Proteomes" id="UP001239909"/>
    </source>
</evidence>
<protein>
    <recommendedName>
        <fullName evidence="3">Esterase</fullName>
    </recommendedName>
</protein>
<sequence length="92" mass="9610">MGAPVPVLLYQHGYRGPAAAAMRSPALAERLGAVLVAVQFDGDDWQIANMPGHSRVPSSDARVHADALLADLAGRHPDAPRRIVATGFSGEA</sequence>
<evidence type="ECO:0000313" key="1">
    <source>
        <dbReference type="EMBL" id="GMG83210.1"/>
    </source>
</evidence>
<dbReference type="Gene3D" id="3.40.50.1820">
    <property type="entry name" value="alpha/beta hydrolase"/>
    <property type="match status" value="1"/>
</dbReference>
<name>A0ABQ6LLP2_9RHOB</name>
<organism evidence="1 2">
    <name type="scientific">Paralimibaculum aggregatum</name>
    <dbReference type="NCBI Taxonomy" id="3036245"/>
    <lineage>
        <taxon>Bacteria</taxon>
        <taxon>Pseudomonadati</taxon>
        <taxon>Pseudomonadota</taxon>
        <taxon>Alphaproteobacteria</taxon>
        <taxon>Rhodobacterales</taxon>
        <taxon>Paracoccaceae</taxon>
        <taxon>Paralimibaculum</taxon>
    </lineage>
</organism>
<dbReference type="InterPro" id="IPR029058">
    <property type="entry name" value="AB_hydrolase_fold"/>
</dbReference>
<keyword evidence="2" id="KW-1185">Reference proteome</keyword>
<proteinExistence type="predicted"/>
<gene>
    <name evidence="1" type="ORF">LNKW23_24230</name>
</gene>
<reference evidence="1 2" key="1">
    <citation type="submission" date="2023-04" db="EMBL/GenBank/DDBJ databases">
        <title>Marinoamorphus aggregata gen. nov., sp. Nov., isolate from tissue of brittle star Ophioplocus japonicus.</title>
        <authorList>
            <person name="Kawano K."/>
            <person name="Sawayama S."/>
            <person name="Nakagawa S."/>
        </authorList>
    </citation>
    <scope>NUCLEOTIDE SEQUENCE [LARGE SCALE GENOMIC DNA]</scope>
    <source>
        <strain evidence="1 2">NKW23</strain>
    </source>
</reference>
<evidence type="ECO:0008006" key="3">
    <source>
        <dbReference type="Google" id="ProtNLM"/>
    </source>
</evidence>
<dbReference type="Proteomes" id="UP001239909">
    <property type="component" value="Unassembled WGS sequence"/>
</dbReference>
<comment type="caution">
    <text evidence="1">The sequence shown here is derived from an EMBL/GenBank/DDBJ whole genome shotgun (WGS) entry which is preliminary data.</text>
</comment>
<dbReference type="SUPFAM" id="SSF53474">
    <property type="entry name" value="alpha/beta-Hydrolases"/>
    <property type="match status" value="1"/>
</dbReference>
<dbReference type="RefSeq" id="WP_285672007.1">
    <property type="nucleotide sequence ID" value="NZ_BSYI01000017.1"/>
</dbReference>
<accession>A0ABQ6LLP2</accession>
<dbReference type="EMBL" id="BSYI01000017">
    <property type="protein sequence ID" value="GMG83210.1"/>
    <property type="molecule type" value="Genomic_DNA"/>
</dbReference>